<dbReference type="AlphaFoldDB" id="A0AAV0LW50"/>
<dbReference type="Proteomes" id="UP001154282">
    <property type="component" value="Unassembled WGS sequence"/>
</dbReference>
<dbReference type="InterPro" id="IPR011990">
    <property type="entry name" value="TPR-like_helical_dom_sf"/>
</dbReference>
<dbReference type="NCBIfam" id="TIGR00756">
    <property type="entry name" value="PPR"/>
    <property type="match status" value="1"/>
</dbReference>
<dbReference type="Pfam" id="PF01535">
    <property type="entry name" value="PPR"/>
    <property type="match status" value="5"/>
</dbReference>
<dbReference type="Pfam" id="PF13041">
    <property type="entry name" value="PPR_2"/>
    <property type="match status" value="1"/>
</dbReference>
<evidence type="ECO:0000313" key="3">
    <source>
        <dbReference type="EMBL" id="CAI0438258.1"/>
    </source>
</evidence>
<reference evidence="3" key="1">
    <citation type="submission" date="2022-08" db="EMBL/GenBank/DDBJ databases">
        <authorList>
            <person name="Gutierrez-Valencia J."/>
        </authorList>
    </citation>
    <scope>NUCLEOTIDE SEQUENCE</scope>
</reference>
<feature type="repeat" description="PPR" evidence="2">
    <location>
        <begin position="375"/>
        <end position="409"/>
    </location>
</feature>
<evidence type="ECO:0000256" key="1">
    <source>
        <dbReference type="ARBA" id="ARBA00022737"/>
    </source>
</evidence>
<organism evidence="3 4">
    <name type="scientific">Linum tenue</name>
    <dbReference type="NCBI Taxonomy" id="586396"/>
    <lineage>
        <taxon>Eukaryota</taxon>
        <taxon>Viridiplantae</taxon>
        <taxon>Streptophyta</taxon>
        <taxon>Embryophyta</taxon>
        <taxon>Tracheophyta</taxon>
        <taxon>Spermatophyta</taxon>
        <taxon>Magnoliopsida</taxon>
        <taxon>eudicotyledons</taxon>
        <taxon>Gunneridae</taxon>
        <taxon>Pentapetalae</taxon>
        <taxon>rosids</taxon>
        <taxon>fabids</taxon>
        <taxon>Malpighiales</taxon>
        <taxon>Linaceae</taxon>
        <taxon>Linum</taxon>
    </lineage>
</organism>
<evidence type="ECO:0008006" key="5">
    <source>
        <dbReference type="Google" id="ProtNLM"/>
    </source>
</evidence>
<dbReference type="InterPro" id="IPR002885">
    <property type="entry name" value="PPR_rpt"/>
</dbReference>
<keyword evidence="1" id="KW-0677">Repeat</keyword>
<gene>
    <name evidence="3" type="ORF">LITE_LOCUS25753</name>
</gene>
<dbReference type="PANTHER" id="PTHR47926">
    <property type="entry name" value="PENTATRICOPEPTIDE REPEAT-CONTAINING PROTEIN"/>
    <property type="match status" value="1"/>
</dbReference>
<evidence type="ECO:0000313" key="4">
    <source>
        <dbReference type="Proteomes" id="UP001154282"/>
    </source>
</evidence>
<dbReference type="EMBL" id="CAMGYJ010000006">
    <property type="protein sequence ID" value="CAI0438258.1"/>
    <property type="molecule type" value="Genomic_DNA"/>
</dbReference>
<sequence length="579" mass="64269">MFVRNTITWTSLIKGYCDNEDRAGMLEAVVKMHQLGEKFNEHTCSVILQACSSQGDQILGEQIQGFVVKCGFEENVYVSTSLISMYSRSGQLSEAEKIYSSIPGKDFRCFNLMILEYGNGGCGETAMEVFVDLLSADLVPNDYAFTNTLSMCNETLGVEEGRQLHGLGIKFGFVDEISVENAIISMYGKNGMVKEVETVFSAMNHRNLITWTALISSYIRNGFYQQAFGAFFVFLGLGVNCDSNLFSTILNGCLEWQNLELGAQVHGLVTKLGYLHDPEVVAVLVELYGKYGNMQLARVMLRSDGNKPESVSLSRLFSLSATQPSLVSGKILHACAVKTGYENDVFVANSIITMYAKCGSLEDAHQIFNDINCHDLMSWNALISGYSLHGKGQRPLLLFEQMKAKGFTPDEITLLAILQACSYSGLWEDGICFFSSMESKYGIQPSVEHYSCMVVCKLYGDLNIGRLASKILLDLSPEEAGPYILVSNMYAGKGMLPEEARVRTIMNDLNLHKEAGVSWIEIDNKFHHFVASGKDHPQVEEIYLRLDLLTNEMRWNSVGITDISLFGIPAVGHCNRTSF</sequence>
<dbReference type="GO" id="GO:0009451">
    <property type="term" value="P:RNA modification"/>
    <property type="evidence" value="ECO:0007669"/>
    <property type="project" value="InterPro"/>
</dbReference>
<dbReference type="PROSITE" id="PS51375">
    <property type="entry name" value="PPR"/>
    <property type="match status" value="2"/>
</dbReference>
<dbReference type="GO" id="GO:0099402">
    <property type="term" value="P:plant organ development"/>
    <property type="evidence" value="ECO:0007669"/>
    <property type="project" value="UniProtKB-ARBA"/>
</dbReference>
<evidence type="ECO:0000256" key="2">
    <source>
        <dbReference type="PROSITE-ProRule" id="PRU00708"/>
    </source>
</evidence>
<dbReference type="Pfam" id="PF20431">
    <property type="entry name" value="E_motif"/>
    <property type="match status" value="1"/>
</dbReference>
<accession>A0AAV0LW50</accession>
<feature type="repeat" description="PPR" evidence="2">
    <location>
        <begin position="75"/>
        <end position="109"/>
    </location>
</feature>
<dbReference type="GO" id="GO:0003723">
    <property type="term" value="F:RNA binding"/>
    <property type="evidence" value="ECO:0007669"/>
    <property type="project" value="InterPro"/>
</dbReference>
<protein>
    <recommendedName>
        <fullName evidence="5">Pentatricopeptide repeat-containing protein</fullName>
    </recommendedName>
</protein>
<comment type="caution">
    <text evidence="3">The sequence shown here is derived from an EMBL/GenBank/DDBJ whole genome shotgun (WGS) entry which is preliminary data.</text>
</comment>
<keyword evidence="4" id="KW-1185">Reference proteome</keyword>
<proteinExistence type="predicted"/>
<dbReference type="InterPro" id="IPR046960">
    <property type="entry name" value="PPR_At4g14850-like_plant"/>
</dbReference>
<dbReference type="Gene3D" id="1.25.40.10">
    <property type="entry name" value="Tetratricopeptide repeat domain"/>
    <property type="match status" value="4"/>
</dbReference>
<dbReference type="InterPro" id="IPR046848">
    <property type="entry name" value="E_motif"/>
</dbReference>
<dbReference type="FunFam" id="1.25.40.10:FF:000158">
    <property type="entry name" value="pentatricopeptide repeat-containing protein At2g33680"/>
    <property type="match status" value="1"/>
</dbReference>
<name>A0AAV0LW50_9ROSI</name>